<dbReference type="SUPFAM" id="SSF57756">
    <property type="entry name" value="Retrovirus zinc finger-like domains"/>
    <property type="match status" value="1"/>
</dbReference>
<evidence type="ECO:0000259" key="3">
    <source>
        <dbReference type="PROSITE" id="PS50158"/>
    </source>
</evidence>
<evidence type="ECO:0000256" key="2">
    <source>
        <dbReference type="SAM" id="MobiDB-lite"/>
    </source>
</evidence>
<reference evidence="4" key="2">
    <citation type="journal article" date="2024" name="Plant">
        <title>Genomic evolution and insights into agronomic trait innovations of Sesamum species.</title>
        <authorList>
            <person name="Miao H."/>
            <person name="Wang L."/>
            <person name="Qu L."/>
            <person name="Liu H."/>
            <person name="Sun Y."/>
            <person name="Le M."/>
            <person name="Wang Q."/>
            <person name="Wei S."/>
            <person name="Zheng Y."/>
            <person name="Lin W."/>
            <person name="Duan Y."/>
            <person name="Cao H."/>
            <person name="Xiong S."/>
            <person name="Wang X."/>
            <person name="Wei L."/>
            <person name="Li C."/>
            <person name="Ma Q."/>
            <person name="Ju M."/>
            <person name="Zhao R."/>
            <person name="Li G."/>
            <person name="Mu C."/>
            <person name="Tian Q."/>
            <person name="Mei H."/>
            <person name="Zhang T."/>
            <person name="Gao T."/>
            <person name="Zhang H."/>
        </authorList>
    </citation>
    <scope>NUCLEOTIDE SEQUENCE</scope>
    <source>
        <strain evidence="4">KEN1</strain>
    </source>
</reference>
<dbReference type="GO" id="GO:0003676">
    <property type="term" value="F:nucleic acid binding"/>
    <property type="evidence" value="ECO:0007669"/>
    <property type="project" value="InterPro"/>
</dbReference>
<keyword evidence="1" id="KW-0479">Metal-binding</keyword>
<comment type="caution">
    <text evidence="4">The sequence shown here is derived from an EMBL/GenBank/DDBJ whole genome shotgun (WGS) entry which is preliminary data.</text>
</comment>
<proteinExistence type="predicted"/>
<feature type="region of interest" description="Disordered" evidence="2">
    <location>
        <begin position="26"/>
        <end position="95"/>
    </location>
</feature>
<dbReference type="GO" id="GO:0008270">
    <property type="term" value="F:zinc ion binding"/>
    <property type="evidence" value="ECO:0007669"/>
    <property type="project" value="UniProtKB-KW"/>
</dbReference>
<dbReference type="EMBL" id="JACGWN010000014">
    <property type="protein sequence ID" value="KAL0406238.1"/>
    <property type="molecule type" value="Genomic_DNA"/>
</dbReference>
<accession>A0AAW2TP26</accession>
<dbReference type="InterPro" id="IPR001878">
    <property type="entry name" value="Znf_CCHC"/>
</dbReference>
<dbReference type="InterPro" id="IPR036875">
    <property type="entry name" value="Znf_CCHC_sf"/>
</dbReference>
<keyword evidence="1" id="KW-0862">Zinc</keyword>
<feature type="domain" description="CCHC-type" evidence="3">
    <location>
        <begin position="113"/>
        <end position="128"/>
    </location>
</feature>
<sequence>MKRLRGTIKRTPLYCDNNDFLSIIGESSEPKKRKKRSSDSHPRSSRRTPFRRRSWWSKSKARTYKSGQRARPTRASSQGSRRIDTRSTARTPTRRTFRRAHTRINESFKDCNCWTCGAKGHISPDCQQKYGELRKFEATNDILDAVYYGDLVPVYRFEDIPSDESVYEEEIETDSDGFSTESE</sequence>
<evidence type="ECO:0000313" key="4">
    <source>
        <dbReference type="EMBL" id="KAL0406238.1"/>
    </source>
</evidence>
<gene>
    <name evidence="4" type="ORF">Slati_3937700</name>
</gene>
<dbReference type="PROSITE" id="PS50158">
    <property type="entry name" value="ZF_CCHC"/>
    <property type="match status" value="1"/>
</dbReference>
<dbReference type="SMART" id="SM00343">
    <property type="entry name" value="ZnF_C2HC"/>
    <property type="match status" value="1"/>
</dbReference>
<name>A0AAW2TP26_9LAMI</name>
<reference evidence="4" key="1">
    <citation type="submission" date="2020-06" db="EMBL/GenBank/DDBJ databases">
        <authorList>
            <person name="Li T."/>
            <person name="Hu X."/>
            <person name="Zhang T."/>
            <person name="Song X."/>
            <person name="Zhang H."/>
            <person name="Dai N."/>
            <person name="Sheng W."/>
            <person name="Hou X."/>
            <person name="Wei L."/>
        </authorList>
    </citation>
    <scope>NUCLEOTIDE SEQUENCE</scope>
    <source>
        <strain evidence="4">KEN1</strain>
        <tissue evidence="4">Leaf</tissue>
    </source>
</reference>
<protein>
    <recommendedName>
        <fullName evidence="3">CCHC-type domain-containing protein</fullName>
    </recommendedName>
</protein>
<organism evidence="4">
    <name type="scientific">Sesamum latifolium</name>
    <dbReference type="NCBI Taxonomy" id="2727402"/>
    <lineage>
        <taxon>Eukaryota</taxon>
        <taxon>Viridiplantae</taxon>
        <taxon>Streptophyta</taxon>
        <taxon>Embryophyta</taxon>
        <taxon>Tracheophyta</taxon>
        <taxon>Spermatophyta</taxon>
        <taxon>Magnoliopsida</taxon>
        <taxon>eudicotyledons</taxon>
        <taxon>Gunneridae</taxon>
        <taxon>Pentapetalae</taxon>
        <taxon>asterids</taxon>
        <taxon>lamiids</taxon>
        <taxon>Lamiales</taxon>
        <taxon>Pedaliaceae</taxon>
        <taxon>Sesamum</taxon>
    </lineage>
</organism>
<dbReference type="AlphaFoldDB" id="A0AAW2TP26"/>
<evidence type="ECO:0000256" key="1">
    <source>
        <dbReference type="PROSITE-ProRule" id="PRU00047"/>
    </source>
</evidence>
<keyword evidence="1" id="KW-0863">Zinc-finger</keyword>
<feature type="compositionally biased region" description="Basic residues" evidence="2">
    <location>
        <begin position="43"/>
        <end position="63"/>
    </location>
</feature>